<dbReference type="InterPro" id="IPR036388">
    <property type="entry name" value="WH-like_DNA-bd_sf"/>
</dbReference>
<accession>N8YAU9</accession>
<dbReference type="SUPFAM" id="SSF46689">
    <property type="entry name" value="Homeodomain-like"/>
    <property type="match status" value="1"/>
</dbReference>
<evidence type="ECO:0000256" key="1">
    <source>
        <dbReference type="SAM" id="Coils"/>
    </source>
</evidence>
<reference evidence="2 3" key="1">
    <citation type="submission" date="2013-02" db="EMBL/GenBank/DDBJ databases">
        <title>The Genome Sequence of Acinetobacter guillouiae NIPH 991.</title>
        <authorList>
            <consortium name="The Broad Institute Genome Sequencing Platform"/>
            <consortium name="The Broad Institute Genome Sequencing Center for Infectious Disease"/>
            <person name="Cerqueira G."/>
            <person name="Feldgarden M."/>
            <person name="Courvalin P."/>
            <person name="Perichon B."/>
            <person name="Grillot-Courvalin C."/>
            <person name="Clermont D."/>
            <person name="Rocha E."/>
            <person name="Yoon E.-J."/>
            <person name="Nemec A."/>
            <person name="Walker B."/>
            <person name="Young S.K."/>
            <person name="Zeng Q."/>
            <person name="Gargeya S."/>
            <person name="Fitzgerald M."/>
            <person name="Haas B."/>
            <person name="Abouelleil A."/>
            <person name="Alvarado L."/>
            <person name="Arachchi H.M."/>
            <person name="Berlin A.M."/>
            <person name="Chapman S.B."/>
            <person name="Dewar J."/>
            <person name="Goldberg J."/>
            <person name="Griggs A."/>
            <person name="Gujja S."/>
            <person name="Hansen M."/>
            <person name="Howarth C."/>
            <person name="Imamovic A."/>
            <person name="Larimer J."/>
            <person name="McCowan C."/>
            <person name="Murphy C."/>
            <person name="Neiman D."/>
            <person name="Pearson M."/>
            <person name="Priest M."/>
            <person name="Roberts A."/>
            <person name="Saif S."/>
            <person name="Shea T."/>
            <person name="Sisk P."/>
            <person name="Sykes S."/>
            <person name="Wortman J."/>
            <person name="Nusbaum C."/>
            <person name="Birren B."/>
        </authorList>
    </citation>
    <scope>NUCLEOTIDE SEQUENCE [LARGE SCALE GENOMIC DNA]</scope>
    <source>
        <strain evidence="2 3">NIPH 991</strain>
    </source>
</reference>
<gene>
    <name evidence="2" type="ORF">F964_01739</name>
</gene>
<keyword evidence="3" id="KW-1185">Reference proteome</keyword>
<dbReference type="eggNOG" id="COG2963">
    <property type="taxonomic scope" value="Bacteria"/>
</dbReference>
<evidence type="ECO:0008006" key="4">
    <source>
        <dbReference type="Google" id="ProtNLM"/>
    </source>
</evidence>
<proteinExistence type="predicted"/>
<evidence type="ECO:0000313" key="3">
    <source>
        <dbReference type="Proteomes" id="UP000013148"/>
    </source>
</evidence>
<dbReference type="EMBL" id="APPJ01000009">
    <property type="protein sequence ID" value="ENV18414.1"/>
    <property type="molecule type" value="Genomic_DNA"/>
</dbReference>
<dbReference type="AlphaFoldDB" id="N8YAU9"/>
<protein>
    <recommendedName>
        <fullName evidence="4">Transposase</fullName>
    </recommendedName>
</protein>
<feature type="coiled-coil region" evidence="1">
    <location>
        <begin position="74"/>
        <end position="101"/>
    </location>
</feature>
<dbReference type="InterPro" id="IPR009057">
    <property type="entry name" value="Homeodomain-like_sf"/>
</dbReference>
<dbReference type="Proteomes" id="UP000013148">
    <property type="component" value="Unassembled WGS sequence"/>
</dbReference>
<sequence length="130" mass="15558">MEHEQSQRVKRTQRDYSFAFKMMVIQEVEKGQLTYKQVQAKYGIQGRSTVLVWLRKFGQQDWILKTMPKSSKRQLTSQQRIRQLEKQLAEEKLKTEFVEDVIYHLDKECGTDFQKKYIEHVSKIGKAKDD</sequence>
<keyword evidence="1" id="KW-0175">Coiled coil</keyword>
<dbReference type="PATRIC" id="fig|1217656.3.peg.1703"/>
<dbReference type="Gene3D" id="1.10.10.10">
    <property type="entry name" value="Winged helix-like DNA-binding domain superfamily/Winged helix DNA-binding domain"/>
    <property type="match status" value="1"/>
</dbReference>
<dbReference type="HOGENOM" id="CLU_139800_0_1_6"/>
<evidence type="ECO:0000313" key="2">
    <source>
        <dbReference type="EMBL" id="ENV18414.1"/>
    </source>
</evidence>
<name>N8YAU9_ACIGI</name>
<comment type="caution">
    <text evidence="2">The sequence shown here is derived from an EMBL/GenBank/DDBJ whole genome shotgun (WGS) entry which is preliminary data.</text>
</comment>
<organism evidence="2 3">
    <name type="scientific">Acinetobacter guillouiae NIPH 991</name>
    <dbReference type="NCBI Taxonomy" id="1217656"/>
    <lineage>
        <taxon>Bacteria</taxon>
        <taxon>Pseudomonadati</taxon>
        <taxon>Pseudomonadota</taxon>
        <taxon>Gammaproteobacteria</taxon>
        <taxon>Moraxellales</taxon>
        <taxon>Moraxellaceae</taxon>
        <taxon>Acinetobacter</taxon>
    </lineage>
</organism>